<comment type="similarity">
    <text evidence="2 11">Belongs to the ArgJ family.</text>
</comment>
<evidence type="ECO:0000256" key="7">
    <source>
        <dbReference type="ARBA" id="ARBA00022679"/>
    </source>
</evidence>
<comment type="pathway">
    <text evidence="11">Amino-acid biosynthesis; L-arginine biosynthesis; N(2)-acetyl-L-ornithine from L-glutamate: step 1/4.</text>
</comment>
<dbReference type="PANTHER" id="PTHR23100:SF0">
    <property type="entry name" value="ARGININE BIOSYNTHESIS BIFUNCTIONAL PROTEIN ARGJ, MITOCHONDRIAL"/>
    <property type="match status" value="1"/>
</dbReference>
<dbReference type="STRING" id="269796.Rru_A0394"/>
<evidence type="ECO:0000256" key="4">
    <source>
        <dbReference type="ARBA" id="ARBA00022490"/>
    </source>
</evidence>
<comment type="pathway">
    <text evidence="11">Amino-acid biosynthesis; L-arginine biosynthesis; L-ornithine and N-acetyl-L-glutamate from L-glutamate and N(2)-acetyl-L-ornithine (cyclic): step 1/1.</text>
</comment>
<comment type="catalytic activity">
    <reaction evidence="11">
        <text>L-glutamate + acetyl-CoA = N-acetyl-L-glutamate + CoA + H(+)</text>
        <dbReference type="Rhea" id="RHEA:24292"/>
        <dbReference type="ChEBI" id="CHEBI:15378"/>
        <dbReference type="ChEBI" id="CHEBI:29985"/>
        <dbReference type="ChEBI" id="CHEBI:44337"/>
        <dbReference type="ChEBI" id="CHEBI:57287"/>
        <dbReference type="ChEBI" id="CHEBI:57288"/>
        <dbReference type="EC" id="2.3.1.1"/>
    </reaction>
</comment>
<dbReference type="InterPro" id="IPR042195">
    <property type="entry name" value="ArgJ_beta_C"/>
</dbReference>
<keyword evidence="4 11" id="KW-0963">Cytoplasm</keyword>
<dbReference type="EC" id="2.3.1.35" evidence="11"/>
<comment type="catalytic activity">
    <reaction evidence="11">
        <text>N(2)-acetyl-L-ornithine + L-glutamate = N-acetyl-L-glutamate + L-ornithine</text>
        <dbReference type="Rhea" id="RHEA:15349"/>
        <dbReference type="ChEBI" id="CHEBI:29985"/>
        <dbReference type="ChEBI" id="CHEBI:44337"/>
        <dbReference type="ChEBI" id="CHEBI:46911"/>
        <dbReference type="ChEBI" id="CHEBI:57805"/>
        <dbReference type="EC" id="2.3.1.35"/>
    </reaction>
</comment>
<dbReference type="RefSeq" id="WP_011388153.1">
    <property type="nucleotide sequence ID" value="NC_007643.1"/>
</dbReference>
<dbReference type="UniPathway" id="UPA00068">
    <property type="reaction ID" value="UER00106"/>
</dbReference>
<feature type="binding site" evidence="11">
    <location>
        <position position="186"/>
    </location>
    <ligand>
        <name>substrate</name>
    </ligand>
</feature>
<feature type="binding site" evidence="11">
    <location>
        <position position="160"/>
    </location>
    <ligand>
        <name>substrate</name>
    </ligand>
</feature>
<evidence type="ECO:0000256" key="3">
    <source>
        <dbReference type="ARBA" id="ARBA00011475"/>
    </source>
</evidence>
<comment type="subunit">
    <text evidence="3 11">Heterotetramer of two alpha and two beta chains.</text>
</comment>
<protein>
    <recommendedName>
        <fullName evidence="11">Arginine biosynthesis bifunctional protein ArgJ</fullName>
    </recommendedName>
    <domain>
        <recommendedName>
            <fullName evidence="11">Glutamate N-acetyltransferase</fullName>
            <ecNumber evidence="11">2.3.1.35</ecNumber>
        </recommendedName>
        <alternativeName>
            <fullName evidence="11">Ornithine acetyltransferase</fullName>
            <shortName evidence="11">OATase</shortName>
        </alternativeName>
        <alternativeName>
            <fullName evidence="11">Ornithine transacetylase</fullName>
        </alternativeName>
    </domain>
    <domain>
        <recommendedName>
            <fullName evidence="11">Amino-acid acetyltransferase</fullName>
            <ecNumber evidence="11">2.3.1.1</ecNumber>
        </recommendedName>
        <alternativeName>
            <fullName evidence="11">N-acetylglutamate synthase</fullName>
            <shortName evidence="11">AGSase</shortName>
        </alternativeName>
    </domain>
    <component>
        <recommendedName>
            <fullName evidence="11">Arginine biosynthesis bifunctional protein ArgJ alpha chain</fullName>
        </recommendedName>
    </component>
    <component>
        <recommendedName>
            <fullName evidence="11">Arginine biosynthesis bifunctional protein ArgJ beta chain</fullName>
        </recommendedName>
    </component>
</protein>
<comment type="function">
    <text evidence="11">Catalyzes two activities which are involved in the cyclic version of arginine biosynthesis: the synthesis of N-acetylglutamate from glutamate and acetyl-CoA as the acetyl donor, and of ornithine by transacetylation between N(2)-acetylornithine and glutamate.</text>
</comment>
<dbReference type="PATRIC" id="fig|269796.9.peg.450"/>
<feature type="site" description="Involved in the stabilization of negative charge on the oxyanion by the formation of the oxyanion hole" evidence="11">
    <location>
        <position position="123"/>
    </location>
</feature>
<dbReference type="InterPro" id="IPR002813">
    <property type="entry name" value="Arg_biosynth_ArgJ"/>
</dbReference>
<feature type="binding site" evidence="11">
    <location>
        <position position="412"/>
    </location>
    <ligand>
        <name>substrate</name>
    </ligand>
</feature>
<evidence type="ECO:0000256" key="6">
    <source>
        <dbReference type="ARBA" id="ARBA00022605"/>
    </source>
</evidence>
<feature type="site" description="Involved in the stabilization of negative charge on the oxyanion by the formation of the oxyanion hole" evidence="11">
    <location>
        <position position="124"/>
    </location>
</feature>
<dbReference type="eggNOG" id="COG1364">
    <property type="taxonomic scope" value="Bacteria"/>
</dbReference>
<gene>
    <name evidence="11" type="primary">argJ</name>
    <name evidence="12" type="ordered locus">Rru_A0394</name>
</gene>
<keyword evidence="9 11" id="KW-0511">Multifunctional enzyme</keyword>
<dbReference type="GO" id="GO:0006526">
    <property type="term" value="P:L-arginine biosynthetic process"/>
    <property type="evidence" value="ECO:0007669"/>
    <property type="project" value="UniProtKB-UniRule"/>
</dbReference>
<dbReference type="EnsemblBacteria" id="ABC21199">
    <property type="protein sequence ID" value="ABC21199"/>
    <property type="gene ID" value="Rru_A0394"/>
</dbReference>
<feature type="binding site" evidence="11">
    <location>
        <position position="407"/>
    </location>
    <ligand>
        <name>substrate</name>
    </ligand>
</feature>
<dbReference type="NCBIfam" id="NF003802">
    <property type="entry name" value="PRK05388.1"/>
    <property type="match status" value="1"/>
</dbReference>
<dbReference type="AlphaFoldDB" id="Q2RXE6"/>
<sequence>MTHAVSPLAPAAFPALPAIAGVDLATHNTGLRYQGRPDLLVVRLAAGSTGAGVFTRSKTRSAPVDWCRRALAAGGGAARGLVVNSGNANAFTGSRGIASVERTIASAAMALSCPPEEVFIASTGTIGVPLDDAKITTLIDAIAPSLGTASWFDAATAISTTDTYPKGATRTATIDGVSVTLSGIAKGSGMIAPDMATMLAYVFTDAALPAGVLQDLLTQGVERSFNAITVDGDTSTSDSLMLFATGKAGNAPVQTALDRRLSGFRKALFALLTDLAHQVVRDGEGATKFVTVTVTGAKSPRAAKRIGLAIANSPLVKTAIAGEDANWGRIVMAVGKSGEEADRDRLEIRIGGHLIAAEGQAVADYDEGPVATHMKGTDVDIAVDLGLGRGKATVWTCDLTHGYIDINADYRT</sequence>
<keyword evidence="7 11" id="KW-0808">Transferase</keyword>
<dbReference type="GO" id="GO:0006592">
    <property type="term" value="P:ornithine biosynthetic process"/>
    <property type="evidence" value="ECO:0007669"/>
    <property type="project" value="TreeGrafter"/>
</dbReference>
<reference evidence="12 13" key="1">
    <citation type="journal article" date="2011" name="Stand. Genomic Sci.">
        <title>Complete genome sequence of Rhodospirillum rubrum type strain (S1).</title>
        <authorList>
            <person name="Munk A.C."/>
            <person name="Copeland A."/>
            <person name="Lucas S."/>
            <person name="Lapidus A."/>
            <person name="Del Rio T.G."/>
            <person name="Barry K."/>
            <person name="Detter J.C."/>
            <person name="Hammon N."/>
            <person name="Israni S."/>
            <person name="Pitluck S."/>
            <person name="Brettin T."/>
            <person name="Bruce D."/>
            <person name="Han C."/>
            <person name="Tapia R."/>
            <person name="Gilna P."/>
            <person name="Schmutz J."/>
            <person name="Larimer F."/>
            <person name="Land M."/>
            <person name="Kyrpides N.C."/>
            <person name="Mavromatis K."/>
            <person name="Richardson P."/>
            <person name="Rohde M."/>
            <person name="Goker M."/>
            <person name="Klenk H.P."/>
            <person name="Zhang Y."/>
            <person name="Roberts G.P."/>
            <person name="Reslewic S."/>
            <person name="Schwartz D.C."/>
        </authorList>
    </citation>
    <scope>NUCLEOTIDE SEQUENCE [LARGE SCALE GENOMIC DNA]</scope>
    <source>
        <strain evidence="13">ATCC 11170 / ATH 1.1.1 / DSM 467 / LMG 4362 / NCIMB 8255 / S1</strain>
    </source>
</reference>
<dbReference type="Proteomes" id="UP000001929">
    <property type="component" value="Chromosome"/>
</dbReference>
<feature type="binding site" evidence="11">
    <location>
        <position position="197"/>
    </location>
    <ligand>
        <name>substrate</name>
    </ligand>
</feature>
<dbReference type="PhylomeDB" id="Q2RXE6"/>
<dbReference type="HOGENOM" id="CLU_027172_1_0_5"/>
<dbReference type="MEROPS" id="T05.001"/>
<feature type="active site" description="Nucleophile" evidence="11">
    <location>
        <position position="197"/>
    </location>
</feature>
<dbReference type="EMBL" id="CP000230">
    <property type="protein sequence ID" value="ABC21199.1"/>
    <property type="molecule type" value="Genomic_DNA"/>
</dbReference>
<dbReference type="KEGG" id="rru:Rru_A0394"/>
<feature type="chain" id="PRO_5023277534" description="Arginine biosynthesis bifunctional protein ArgJ alpha chain" evidence="11">
    <location>
        <begin position="1"/>
        <end position="196"/>
    </location>
</feature>
<organism evidence="12 13">
    <name type="scientific">Rhodospirillum rubrum (strain ATCC 11170 / ATH 1.1.1 / DSM 467 / LMG 4362 / NCIMB 8255 / S1)</name>
    <dbReference type="NCBI Taxonomy" id="269796"/>
    <lineage>
        <taxon>Bacteria</taxon>
        <taxon>Pseudomonadati</taxon>
        <taxon>Pseudomonadota</taxon>
        <taxon>Alphaproteobacteria</taxon>
        <taxon>Rhodospirillales</taxon>
        <taxon>Rhodospirillaceae</taxon>
        <taxon>Rhodospirillum</taxon>
    </lineage>
</organism>
<evidence type="ECO:0000256" key="10">
    <source>
        <dbReference type="ARBA" id="ARBA00023315"/>
    </source>
</evidence>
<evidence type="ECO:0000313" key="13">
    <source>
        <dbReference type="Proteomes" id="UP000001929"/>
    </source>
</evidence>
<evidence type="ECO:0000256" key="11">
    <source>
        <dbReference type="HAMAP-Rule" id="MF_01106"/>
    </source>
</evidence>
<keyword evidence="10 11" id="KW-0012">Acyltransferase</keyword>
<keyword evidence="8 11" id="KW-0068">Autocatalytic cleavage</keyword>
<dbReference type="SUPFAM" id="SSF56266">
    <property type="entry name" value="DmpA/ArgJ-like"/>
    <property type="match status" value="1"/>
</dbReference>
<keyword evidence="6 11" id="KW-0028">Amino-acid biosynthesis</keyword>
<dbReference type="GO" id="GO:0004358">
    <property type="term" value="F:L-glutamate N-acetyltransferase activity, acting on acetyl-L-ornithine as donor"/>
    <property type="evidence" value="ECO:0007669"/>
    <property type="project" value="UniProtKB-UniRule"/>
</dbReference>
<name>Q2RXE6_RHORT</name>
<dbReference type="FunFam" id="3.10.20.340:FF:000003">
    <property type="entry name" value="Arginine biosynthesis bifunctional protein ArgJ"/>
    <property type="match status" value="1"/>
</dbReference>
<dbReference type="InterPro" id="IPR016117">
    <property type="entry name" value="ArgJ-like_dom_sf"/>
</dbReference>
<keyword evidence="13" id="KW-1185">Reference proteome</keyword>
<feature type="site" description="Cleavage; by autolysis" evidence="11">
    <location>
        <begin position="196"/>
        <end position="197"/>
    </location>
</feature>
<evidence type="ECO:0000256" key="8">
    <source>
        <dbReference type="ARBA" id="ARBA00022813"/>
    </source>
</evidence>
<evidence type="ECO:0000256" key="9">
    <source>
        <dbReference type="ARBA" id="ARBA00023268"/>
    </source>
</evidence>
<comment type="subcellular location">
    <subcellularLocation>
        <location evidence="1 11">Cytoplasm</location>
    </subcellularLocation>
</comment>
<proteinExistence type="inferred from homology"/>
<feature type="chain" id="PRO_5023277533" description="Arginine biosynthesis bifunctional protein ArgJ beta chain" evidence="11">
    <location>
        <begin position="197"/>
        <end position="412"/>
    </location>
</feature>
<dbReference type="GO" id="GO:0005737">
    <property type="term" value="C:cytoplasm"/>
    <property type="evidence" value="ECO:0007669"/>
    <property type="project" value="UniProtKB-SubCell"/>
</dbReference>
<dbReference type="Gene3D" id="3.10.20.340">
    <property type="entry name" value="ArgJ beta chain, C-terminal domain"/>
    <property type="match status" value="1"/>
</dbReference>
<feature type="binding site" evidence="11">
    <location>
        <position position="284"/>
    </location>
    <ligand>
        <name>substrate</name>
    </ligand>
</feature>
<dbReference type="CDD" id="cd02152">
    <property type="entry name" value="OAT"/>
    <property type="match status" value="1"/>
</dbReference>
<dbReference type="EC" id="2.3.1.1" evidence="11"/>
<evidence type="ECO:0000256" key="1">
    <source>
        <dbReference type="ARBA" id="ARBA00004496"/>
    </source>
</evidence>
<evidence type="ECO:0000313" key="12">
    <source>
        <dbReference type="EMBL" id="ABC21199.1"/>
    </source>
</evidence>
<accession>Q2RXE6</accession>
<evidence type="ECO:0000256" key="2">
    <source>
        <dbReference type="ARBA" id="ARBA00006774"/>
    </source>
</evidence>
<evidence type="ECO:0000256" key="5">
    <source>
        <dbReference type="ARBA" id="ARBA00022571"/>
    </source>
</evidence>
<dbReference type="GO" id="GO:0004042">
    <property type="term" value="F:L-glutamate N-acetyltransferase activity"/>
    <property type="evidence" value="ECO:0007669"/>
    <property type="project" value="UniProtKB-UniRule"/>
</dbReference>
<dbReference type="HAMAP" id="MF_01106">
    <property type="entry name" value="ArgJ"/>
    <property type="match status" value="1"/>
</dbReference>
<dbReference type="Pfam" id="PF01960">
    <property type="entry name" value="ArgJ"/>
    <property type="match status" value="1"/>
</dbReference>
<dbReference type="FunFam" id="3.60.70.12:FF:000001">
    <property type="entry name" value="Arginine biosynthesis bifunctional protein ArgJ, chloroplastic"/>
    <property type="match status" value="1"/>
</dbReference>
<keyword evidence="5 11" id="KW-0055">Arginine biosynthesis</keyword>
<dbReference type="PANTHER" id="PTHR23100">
    <property type="entry name" value="ARGININE BIOSYNTHESIS BIFUNCTIONAL PROTEIN ARGJ"/>
    <property type="match status" value="1"/>
</dbReference>
<dbReference type="NCBIfam" id="TIGR00120">
    <property type="entry name" value="ArgJ"/>
    <property type="match status" value="1"/>
</dbReference>
<dbReference type="Gene3D" id="3.60.70.12">
    <property type="entry name" value="L-amino peptidase D-ALA esterase/amidase"/>
    <property type="match status" value="1"/>
</dbReference>